<feature type="domain" description="Peptidase S8/S53" evidence="7">
    <location>
        <begin position="229"/>
        <end position="497"/>
    </location>
</feature>
<dbReference type="SUPFAM" id="SSF52743">
    <property type="entry name" value="Subtilisin-like"/>
    <property type="match status" value="1"/>
</dbReference>
<dbReference type="PROSITE" id="PS51892">
    <property type="entry name" value="SUBTILASE"/>
    <property type="match status" value="1"/>
</dbReference>
<gene>
    <name evidence="8" type="primary">isp</name>
    <name evidence="8" type="ORF">AWB78_02372</name>
</gene>
<keyword evidence="2 5" id="KW-0645">Protease</keyword>
<dbReference type="InterPro" id="IPR036852">
    <property type="entry name" value="Peptidase_S8/S53_dom_sf"/>
</dbReference>
<comment type="caution">
    <text evidence="8">The sequence shown here is derived from an EMBL/GenBank/DDBJ whole genome shotgun (WGS) entry which is preliminary data.</text>
</comment>
<evidence type="ECO:0000256" key="6">
    <source>
        <dbReference type="SAM" id="MobiDB-lite"/>
    </source>
</evidence>
<dbReference type="PANTHER" id="PTHR43399">
    <property type="entry name" value="SUBTILISIN-RELATED"/>
    <property type="match status" value="1"/>
</dbReference>
<evidence type="ECO:0000313" key="8">
    <source>
        <dbReference type="EMBL" id="SAK65952.1"/>
    </source>
</evidence>
<feature type="active site" description="Charge relay system" evidence="5">
    <location>
        <position position="238"/>
    </location>
</feature>
<evidence type="ECO:0000256" key="3">
    <source>
        <dbReference type="ARBA" id="ARBA00022801"/>
    </source>
</evidence>
<keyword evidence="3 5" id="KW-0378">Hydrolase</keyword>
<evidence type="ECO:0000256" key="1">
    <source>
        <dbReference type="ARBA" id="ARBA00011073"/>
    </source>
</evidence>
<feature type="region of interest" description="Disordered" evidence="6">
    <location>
        <begin position="430"/>
        <end position="457"/>
    </location>
</feature>
<dbReference type="EC" id="3.4.21.-" evidence="8"/>
<dbReference type="PROSITE" id="PS00136">
    <property type="entry name" value="SUBTILASE_ASP"/>
    <property type="match status" value="1"/>
</dbReference>
<evidence type="ECO:0000313" key="9">
    <source>
        <dbReference type="Proteomes" id="UP000071859"/>
    </source>
</evidence>
<evidence type="ECO:0000256" key="2">
    <source>
        <dbReference type="ARBA" id="ARBA00022670"/>
    </source>
</evidence>
<sequence>MTKIRQLHSSRRFWWPEDGRRESLPLEWRRSDGTALLTQLEARGVKVPGPLKTVLTRQIGATVRALGLADRLFVTFALPSGGCPGQTANQLNYSSGRAAASDAIDAAVGHLENLGFTRVLRLASAISAAGSVELVTNFLNVSLSLQYAGTVSSKSETLDEDEPLDEHRLFIAPPELVVHCPEDSGLEFAAFSPPAQLAHEMRSPPSVSYYSPAPTEIAKLLKVPSGLTGEGVTVAIVDTGFYRHRCFKGYSYHPVPTSDEPDADIDDRGHGTAMAWNIFAVAPKAKILGYKFGVWTPEYRPFQAAVDSGAHVICCSWGYLEANENAYETSLKPEIRRAIEKGIIVIFAAGNRSRASVLHNVATENSWPASMPEVISVGGIHADTKGNLHKSDLSHEFNSINYPGRAVPDVCGLCGTAPYGIYFVLPTQPRSERDKARPGRPHPDYDETKKDDGWWGGSGTSSATAQIAGAAALLIQAARQKGCRHLVNQQYIKQVLCASKRIVPQTLTGISHLLADVEASVNNIP</sequence>
<keyword evidence="4 5" id="KW-0720">Serine protease</keyword>
<dbReference type="Gene3D" id="3.40.50.200">
    <property type="entry name" value="Peptidase S8/S53 domain"/>
    <property type="match status" value="1"/>
</dbReference>
<feature type="compositionally biased region" description="Basic and acidic residues" evidence="6">
    <location>
        <begin position="430"/>
        <end position="453"/>
    </location>
</feature>
<feature type="active site" description="Charge relay system" evidence="5">
    <location>
        <position position="270"/>
    </location>
</feature>
<keyword evidence="9" id="KW-1185">Reference proteome</keyword>
<accession>A0A158B7A7</accession>
<proteinExistence type="inferred from homology"/>
<name>A0A158B7A7_9BURK</name>
<reference evidence="8" key="1">
    <citation type="submission" date="2016-01" db="EMBL/GenBank/DDBJ databases">
        <authorList>
            <person name="Peeters C."/>
        </authorList>
    </citation>
    <scope>NUCLEOTIDE SEQUENCE</scope>
    <source>
        <strain evidence="8">LMG 29321</strain>
    </source>
</reference>
<dbReference type="AlphaFoldDB" id="A0A158B7A7"/>
<dbReference type="EMBL" id="FCOX02000009">
    <property type="protein sequence ID" value="SAK65952.1"/>
    <property type="molecule type" value="Genomic_DNA"/>
</dbReference>
<dbReference type="Pfam" id="PF00082">
    <property type="entry name" value="Peptidase_S8"/>
    <property type="match status" value="1"/>
</dbReference>
<evidence type="ECO:0000256" key="4">
    <source>
        <dbReference type="ARBA" id="ARBA00022825"/>
    </source>
</evidence>
<protein>
    <submittedName>
        <fullName evidence="8">Intracellular serine protease</fullName>
        <ecNumber evidence="8">3.4.21.-</ecNumber>
    </submittedName>
</protein>
<dbReference type="InterPro" id="IPR015500">
    <property type="entry name" value="Peptidase_S8_subtilisin-rel"/>
</dbReference>
<comment type="similarity">
    <text evidence="1 5">Belongs to the peptidase S8 family.</text>
</comment>
<evidence type="ECO:0000259" key="7">
    <source>
        <dbReference type="Pfam" id="PF00082"/>
    </source>
</evidence>
<dbReference type="InterPro" id="IPR051048">
    <property type="entry name" value="Peptidase_S8/S53_subtilisin"/>
</dbReference>
<evidence type="ECO:0000256" key="5">
    <source>
        <dbReference type="PROSITE-ProRule" id="PRU01240"/>
    </source>
</evidence>
<feature type="active site" description="Charge relay system" evidence="5">
    <location>
        <position position="461"/>
    </location>
</feature>
<dbReference type="Proteomes" id="UP000071859">
    <property type="component" value="Unassembled WGS sequence"/>
</dbReference>
<dbReference type="InterPro" id="IPR023827">
    <property type="entry name" value="Peptidase_S8_Asp-AS"/>
</dbReference>
<dbReference type="PRINTS" id="PR00723">
    <property type="entry name" value="SUBTILISIN"/>
</dbReference>
<dbReference type="InterPro" id="IPR000209">
    <property type="entry name" value="Peptidase_S8/S53_dom"/>
</dbReference>
<dbReference type="GO" id="GO:0004252">
    <property type="term" value="F:serine-type endopeptidase activity"/>
    <property type="evidence" value="ECO:0007669"/>
    <property type="project" value="UniProtKB-UniRule"/>
</dbReference>
<organism evidence="8 9">
    <name type="scientific">Caballeronia calidae</name>
    <dbReference type="NCBI Taxonomy" id="1777139"/>
    <lineage>
        <taxon>Bacteria</taxon>
        <taxon>Pseudomonadati</taxon>
        <taxon>Pseudomonadota</taxon>
        <taxon>Betaproteobacteria</taxon>
        <taxon>Burkholderiales</taxon>
        <taxon>Burkholderiaceae</taxon>
        <taxon>Caballeronia</taxon>
    </lineage>
</organism>
<dbReference type="GO" id="GO:0006508">
    <property type="term" value="P:proteolysis"/>
    <property type="evidence" value="ECO:0007669"/>
    <property type="project" value="UniProtKB-KW"/>
</dbReference>
<dbReference type="PANTHER" id="PTHR43399:SF4">
    <property type="entry name" value="CELL WALL-ASSOCIATED PROTEASE"/>
    <property type="match status" value="1"/>
</dbReference>